<gene>
    <name evidence="1" type="ORF">C4860_04335</name>
</gene>
<evidence type="ECO:0000313" key="2">
    <source>
        <dbReference type="Proteomes" id="UP000245912"/>
    </source>
</evidence>
<evidence type="ECO:0000313" key="1">
    <source>
        <dbReference type="EMBL" id="PVI99356.1"/>
    </source>
</evidence>
<organism evidence="1 2">
    <name type="scientific">Salmonella enterica</name>
    <name type="common">Salmonella choleraesuis</name>
    <dbReference type="NCBI Taxonomy" id="28901"/>
    <lineage>
        <taxon>Bacteria</taxon>
        <taxon>Pseudomonadati</taxon>
        <taxon>Pseudomonadota</taxon>
        <taxon>Gammaproteobacteria</taxon>
        <taxon>Enterobacterales</taxon>
        <taxon>Enterobacteriaceae</taxon>
        <taxon>Salmonella</taxon>
    </lineage>
</organism>
<dbReference type="EMBL" id="QDLQ01000003">
    <property type="protein sequence ID" value="PVI99356.1"/>
    <property type="molecule type" value="Genomic_DNA"/>
</dbReference>
<sequence>MCNVDDTAPDTQPPLELSQDVQALINNGLDFLDKAREELEASKPKFSVVSFWTAVEILLKVPLAHEHWSLVCSPKKPIKKQDYLAGDFQSVTYEETRSRLKDVLEKPLDKETDSAFDKVRKHRNRVVHFYHPTFTADEQRQILKEQADAWFALNRLLREEWKVIFGVKHNWTLAFGETRLIRGNEFYAQVRLNQVKPELESLAEKGMLIGTCNECHQRSLVTDTKIIGNEKRELEVTRCKVCTSVLRQINLVCPDCGELQLLQEGDDVFKCRCCNYAQSRYDLLDEEIFHSVDEQLLSAFPAGCTNCMNPESVCKFGEGYLCTRCLSYYTEIQQCNSCNHLSDSVPEFSHIRGCEFCDGDQRYLDD</sequence>
<reference evidence="1 2" key="1">
    <citation type="submission" date="2018-04" db="EMBL/GenBank/DDBJ databases">
        <title>Serotype diversity and antimicrobial resistance among Salmonella enterica isolated from patients at an equine referral hospital.</title>
        <authorList>
            <person name="Leon I.M."/>
            <person name="Lawhon S.D."/>
            <person name="Norman K.N."/>
            <person name="Threadgill D.S."/>
            <person name="Ohta N."/>
            <person name="Vinasco J."/>
            <person name="Scott H.M."/>
        </authorList>
    </citation>
    <scope>NUCLEOTIDE SEQUENCE [LARGE SCALE GENOMIC DNA]</scope>
    <source>
        <strain evidence="1 2">235</strain>
    </source>
</reference>
<protein>
    <submittedName>
        <fullName evidence="1">HsdR</fullName>
    </submittedName>
</protein>
<accession>A0A2T8TCK9</accession>
<proteinExistence type="predicted"/>
<comment type="caution">
    <text evidence="1">The sequence shown here is derived from an EMBL/GenBank/DDBJ whole genome shotgun (WGS) entry which is preliminary data.</text>
</comment>
<name>A0A2T8TCK9_SALER</name>
<dbReference type="Proteomes" id="UP000245912">
    <property type="component" value="Unassembled WGS sequence"/>
</dbReference>
<dbReference type="AlphaFoldDB" id="A0A2T8TCK9"/>
<dbReference type="RefSeq" id="WP_000336211.1">
    <property type="nucleotide sequence ID" value="NZ_JYRE01000060.1"/>
</dbReference>